<dbReference type="Pfam" id="PF07963">
    <property type="entry name" value="N_methyl"/>
    <property type="match status" value="1"/>
</dbReference>
<dbReference type="OrthoDB" id="9886861at2"/>
<accession>A0A2C9CH32</accession>
<dbReference type="Proteomes" id="UP000221734">
    <property type="component" value="Chromosome Kuenenia_stuttgartiensis_MBR1"/>
</dbReference>
<proteinExistence type="predicted"/>
<gene>
    <name evidence="1" type="ORF">KSMBR1_2509</name>
</gene>
<name>A0A2C9CH32_KUEST</name>
<dbReference type="RefSeq" id="WP_099325652.1">
    <property type="nucleotide sequence ID" value="NZ_LT934425.1"/>
</dbReference>
<sequence>MLDPHDNAGFSLIEIMISIAIIAIGLFAVMSVLIIVVKGNAHSNKSTTAVTLAQDKLEDFRNMDYDEITGTYTIYNNPDYYLEVTVGNDTPIVNTKTVAVSVYWNPGTSTSVHNVQLKTIFTQ</sequence>
<reference evidence="2" key="1">
    <citation type="submission" date="2017-10" db="EMBL/GenBank/DDBJ databases">
        <authorList>
            <person name="Frank J."/>
        </authorList>
    </citation>
    <scope>NUCLEOTIDE SEQUENCE [LARGE SCALE GENOMIC DNA]</scope>
</reference>
<evidence type="ECO:0000313" key="2">
    <source>
        <dbReference type="Proteomes" id="UP000221734"/>
    </source>
</evidence>
<evidence type="ECO:0000313" key="1">
    <source>
        <dbReference type="EMBL" id="SOH04996.1"/>
    </source>
</evidence>
<dbReference type="KEGG" id="kst:KSMBR1_2509"/>
<keyword evidence="2" id="KW-1185">Reference proteome</keyword>
<dbReference type="PROSITE" id="PS00409">
    <property type="entry name" value="PROKAR_NTER_METHYL"/>
    <property type="match status" value="1"/>
</dbReference>
<dbReference type="NCBIfam" id="TIGR02532">
    <property type="entry name" value="IV_pilin_GFxxxE"/>
    <property type="match status" value="1"/>
</dbReference>
<organism evidence="1 2">
    <name type="scientific">Kuenenia stuttgartiensis</name>
    <dbReference type="NCBI Taxonomy" id="174633"/>
    <lineage>
        <taxon>Bacteria</taxon>
        <taxon>Pseudomonadati</taxon>
        <taxon>Planctomycetota</taxon>
        <taxon>Candidatus Brocadiia</taxon>
        <taxon>Candidatus Brocadiales</taxon>
        <taxon>Candidatus Brocadiaceae</taxon>
        <taxon>Candidatus Kuenenia</taxon>
    </lineage>
</organism>
<dbReference type="Gene3D" id="3.30.700.10">
    <property type="entry name" value="Glycoprotein, Type 4 Pilin"/>
    <property type="match status" value="1"/>
</dbReference>
<dbReference type="EMBL" id="LT934425">
    <property type="protein sequence ID" value="SOH04996.1"/>
    <property type="molecule type" value="Genomic_DNA"/>
</dbReference>
<protein>
    <submittedName>
        <fullName evidence="1">Uncharacterized protein</fullName>
    </submittedName>
</protein>
<dbReference type="AlphaFoldDB" id="A0A2C9CH32"/>
<dbReference type="InterPro" id="IPR012902">
    <property type="entry name" value="N_methyl_site"/>
</dbReference>